<dbReference type="InterPro" id="IPR001258">
    <property type="entry name" value="NHL_repeat"/>
</dbReference>
<evidence type="ECO:0000256" key="2">
    <source>
        <dbReference type="PROSITE-ProRule" id="PRU00504"/>
    </source>
</evidence>
<dbReference type="SUPFAM" id="SSF63829">
    <property type="entry name" value="Calcium-dependent phosphotriesterase"/>
    <property type="match status" value="1"/>
</dbReference>
<reference evidence="5" key="1">
    <citation type="submission" date="2021-01" db="EMBL/GenBank/DDBJ databases">
        <title>Marivirga aurantiaca sp. nov., isolated from intertidal surface sediments.</title>
        <authorList>
            <person name="Zhang M."/>
        </authorList>
    </citation>
    <scope>NUCLEOTIDE SEQUENCE</scope>
    <source>
        <strain evidence="5">S37H4</strain>
    </source>
</reference>
<dbReference type="Pfam" id="PF01345">
    <property type="entry name" value="DUF11"/>
    <property type="match status" value="2"/>
</dbReference>
<dbReference type="InterPro" id="IPR011042">
    <property type="entry name" value="6-blade_b-propeller_TolB-like"/>
</dbReference>
<proteinExistence type="predicted"/>
<dbReference type="InterPro" id="IPR050952">
    <property type="entry name" value="TRIM-NHL_E3_ligases"/>
</dbReference>
<evidence type="ECO:0000259" key="4">
    <source>
        <dbReference type="Pfam" id="PF18962"/>
    </source>
</evidence>
<organism evidence="5 6">
    <name type="scientific">Marivirga aurantiaca</name>
    <dbReference type="NCBI Taxonomy" id="2802615"/>
    <lineage>
        <taxon>Bacteria</taxon>
        <taxon>Pseudomonadati</taxon>
        <taxon>Bacteroidota</taxon>
        <taxon>Cytophagia</taxon>
        <taxon>Cytophagales</taxon>
        <taxon>Marivirgaceae</taxon>
        <taxon>Marivirga</taxon>
    </lineage>
</organism>
<dbReference type="NCBIfam" id="TIGR01451">
    <property type="entry name" value="B_ant_repeat"/>
    <property type="match status" value="2"/>
</dbReference>
<dbReference type="EMBL" id="JAEQBW010000001">
    <property type="protein sequence ID" value="MBK6263484.1"/>
    <property type="molecule type" value="Genomic_DNA"/>
</dbReference>
<dbReference type="Gene3D" id="2.60.40.3080">
    <property type="match status" value="1"/>
</dbReference>
<dbReference type="NCBIfam" id="TIGR04183">
    <property type="entry name" value="Por_Secre_tail"/>
    <property type="match status" value="1"/>
</dbReference>
<dbReference type="GO" id="GO:0061630">
    <property type="term" value="F:ubiquitin protein ligase activity"/>
    <property type="evidence" value="ECO:0007669"/>
    <property type="project" value="TreeGrafter"/>
</dbReference>
<evidence type="ECO:0000313" key="6">
    <source>
        <dbReference type="Proteomes" id="UP000611723"/>
    </source>
</evidence>
<dbReference type="GO" id="GO:0043161">
    <property type="term" value="P:proteasome-mediated ubiquitin-dependent protein catabolic process"/>
    <property type="evidence" value="ECO:0007669"/>
    <property type="project" value="TreeGrafter"/>
</dbReference>
<dbReference type="InterPro" id="IPR026444">
    <property type="entry name" value="Secre_tail"/>
</dbReference>
<keyword evidence="6" id="KW-1185">Reference proteome</keyword>
<feature type="domain" description="Secretion system C-terminal sorting" evidence="4">
    <location>
        <begin position="1626"/>
        <end position="1693"/>
    </location>
</feature>
<dbReference type="InterPro" id="IPR001434">
    <property type="entry name" value="OmcB-like_DUF11"/>
</dbReference>
<dbReference type="CDD" id="cd05819">
    <property type="entry name" value="NHL"/>
    <property type="match status" value="1"/>
</dbReference>
<sequence>MLFKTQSIRINLWIVITFSLIFCHVAKGQNAADYTFSAENKSYSPITGGTIISNNPSHDDEYFASQSIGFDFGYLGSNFTQVGVSTNGFITLGTNGDGHFFPISENLYSAICGLSGDLTSQTDAELRIETLGSAPNRICVIQWSGYRNYGEAGNYNFQIRLYETINEVEFHYGSMSHSGNDQTVQVGLNGNTNTDSNHRTIASAVIWTPANTINATDNNYGLPLRNAAYPEDGLSFSFYEERADLSVDLSVNSSNPCVGEEIIYQIDLSSSATTSTGAVSVLCQLPAGLTFIDAETVKGSYDSGTGIWDVGTMADDEEAILLIRASINADQGGSSLFTEASISNSSIWDPFSANNTSNLSITVKNNALPEISSISDQTVGYNQSSSPIPFTISDLETAADDLIFNLTSSNTTTIPLSGLEIQGTGGNKSLVITPGLNQFGTSTITIEVSDGICSSSISFSVVVFKQTYSDFESAQIVVGQMDFNTTNTTASQIVAPGSNSSAVSAKGVLAVGSQTKNRVLIWNSVPTANGTAANIVIGQSNFTDEIASTSTSGLRNPDGVAFSPDGNKLIVADAGNNRILIWNTIPTTNNQPADVVIGQSNFTNNTTGLADNRFNRPTDVQVTPNGKMIVTDRNNNRVLIFNSIPTTDFVSADLVIGQSDFTSNTGETLQNRLRAPWNTSLARNGKLIIADDGNNRILIFNSIPTSNGANADVVIGQTNFTSATSGSTADKFNSPGVTVSPSGVVAVADYFNHRVSVFNEIPSVNGASADIVLGQPDFTQNVAFNDGAGVSGTPTDKNMSEPYGINFDLNERLFVNGRGMHRMMVFGETPDQESELALTFSTNNATPCVQSLVSYTVNIINNGPSNATNVTISAALPVGFTLEESTASTGDYNEESGYWSIPFIGNGETVSLELSGKVNTGQNLNTITAYASVRSYDQSDTDYSNNSGNVVITVADNVAPVISEIDDVITDYNTATDAIPFTITDAETLASDLNISAQSSNITIVPNANISISGTGENRTITLTPANDQFGTVRITLTVDDGFCSTDLYFDVFVGNVWLGYSNEWNTVENWSAFVPASNYSVFIPSSPIGGNFPVINSDASVNNIGIANGAVLTINATRNLDVYGDFYNDGVETTGNGNINMVGSSSQDFKGLVGGLAINNVNGVTMNGETNIKGVLDLISGNLTVGNNTITIRNIISGTSSNLITNSTSSLIVEGSVSGIEVPGQINHLNNLSLDNGNGLTLTANLIVDGELSLDAGSLMLNSHDLTLNGNVTNSTGDVSGNILSNITITGSGDAGILPINSTNNSLNNFLINRSGGSITLRNNLKISGTLTLSGGIIVMDNGIFEIENSNSNAISSFSSTSFVDGKLRRSVLAGQNYDFPVGSADFSELVNLRFNSISEATSLDAEFVTGSPGTPPADLYVGSNAVDGILNYGYWTISPTNVAANINYDISITSIGHTNGVDPLHHVLLKRANSGVDWGIQGDYSSLNEGGSFSDPITVSRANLAAFSDFSIGASSEGPLPISLNYFKGKLTHKGAELNWKTSSELNNDFFEIQKSEDGRSFKKIGLVKGNGTTDAFSQYTFVDKSENSGTTYYRFKQVDYNGEFAYSPIVSIDFKMKAGIISLYPNPVKDDLNIHFDDNDLLSCTVSIYNSMGALMLEKRYVLKGENEQKITIDLSSLPSGFYQLQTISGSAIGPLVNQSKIIKK</sequence>
<dbReference type="InterPro" id="IPR013783">
    <property type="entry name" value="Ig-like_fold"/>
</dbReference>
<dbReference type="InterPro" id="IPR047589">
    <property type="entry name" value="DUF11_rpt"/>
</dbReference>
<dbReference type="Gene3D" id="2.120.10.30">
    <property type="entry name" value="TolB, C-terminal domain"/>
    <property type="match status" value="1"/>
</dbReference>
<dbReference type="Pfam" id="PF18962">
    <property type="entry name" value="Por_Secre_tail"/>
    <property type="match status" value="1"/>
</dbReference>
<dbReference type="RefSeq" id="WP_201429178.1">
    <property type="nucleotide sequence ID" value="NZ_JAEQBW010000001.1"/>
</dbReference>
<gene>
    <name evidence="5" type="ORF">JKA74_00440</name>
</gene>
<dbReference type="PANTHER" id="PTHR24104">
    <property type="entry name" value="E3 UBIQUITIN-PROTEIN LIGASE NHLRC1-RELATED"/>
    <property type="match status" value="1"/>
</dbReference>
<dbReference type="Gene3D" id="2.40.10.500">
    <property type="match status" value="1"/>
</dbReference>
<feature type="repeat" description="NHL" evidence="2">
    <location>
        <begin position="614"/>
        <end position="644"/>
    </location>
</feature>
<keyword evidence="1" id="KW-0677">Repeat</keyword>
<protein>
    <submittedName>
        <fullName evidence="5">T9SS type A sorting domain-containing protein</fullName>
    </submittedName>
</protein>
<accession>A0A935C4V0</accession>
<name>A0A935C4V0_9BACT</name>
<evidence type="ECO:0000256" key="1">
    <source>
        <dbReference type="ARBA" id="ARBA00022737"/>
    </source>
</evidence>
<dbReference type="PANTHER" id="PTHR24104:SF25">
    <property type="entry name" value="PROTEIN LIN-41"/>
    <property type="match status" value="1"/>
</dbReference>
<dbReference type="GO" id="GO:0000209">
    <property type="term" value="P:protein polyubiquitination"/>
    <property type="evidence" value="ECO:0007669"/>
    <property type="project" value="TreeGrafter"/>
</dbReference>
<dbReference type="Proteomes" id="UP000611723">
    <property type="component" value="Unassembled WGS sequence"/>
</dbReference>
<dbReference type="GO" id="GO:0008270">
    <property type="term" value="F:zinc ion binding"/>
    <property type="evidence" value="ECO:0007669"/>
    <property type="project" value="UniProtKB-KW"/>
</dbReference>
<dbReference type="Gene3D" id="2.60.40.10">
    <property type="entry name" value="Immunoglobulins"/>
    <property type="match status" value="1"/>
</dbReference>
<evidence type="ECO:0000259" key="3">
    <source>
        <dbReference type="Pfam" id="PF01345"/>
    </source>
</evidence>
<evidence type="ECO:0000313" key="5">
    <source>
        <dbReference type="EMBL" id="MBK6263484.1"/>
    </source>
</evidence>
<feature type="domain" description="DUF11" evidence="3">
    <location>
        <begin position="244"/>
        <end position="360"/>
    </location>
</feature>
<dbReference type="PROSITE" id="PS51125">
    <property type="entry name" value="NHL"/>
    <property type="match status" value="1"/>
</dbReference>
<feature type="domain" description="DUF11" evidence="3">
    <location>
        <begin position="836"/>
        <end position="951"/>
    </location>
</feature>
<comment type="caution">
    <text evidence="5">The sequence shown here is derived from an EMBL/GenBank/DDBJ whole genome shotgun (WGS) entry which is preliminary data.</text>
</comment>
<dbReference type="Pfam" id="PF01436">
    <property type="entry name" value="NHL"/>
    <property type="match status" value="1"/>
</dbReference>